<keyword evidence="3" id="KW-1185">Reference proteome</keyword>
<reference evidence="2 3" key="1">
    <citation type="submission" date="2024-09" db="EMBL/GenBank/DDBJ databases">
        <authorList>
            <person name="Sun Q."/>
            <person name="Mori K."/>
        </authorList>
    </citation>
    <scope>NUCLEOTIDE SEQUENCE [LARGE SCALE GENOMIC DNA]</scope>
    <source>
        <strain evidence="2 3">TBRC 0563</strain>
    </source>
</reference>
<comment type="caution">
    <text evidence="2">The sequence shown here is derived from an EMBL/GenBank/DDBJ whole genome shotgun (WGS) entry which is preliminary data.</text>
</comment>
<feature type="transmembrane region" description="Helical" evidence="1">
    <location>
        <begin position="47"/>
        <end position="68"/>
    </location>
</feature>
<sequence length="106" mass="10973">MLDMTILWTAGLLHHGADLAAGPVVPNPGGGEKPPFADAVTTLLKWGVWGALFSCVGGFITIGARMALQHRRGESGNHMGSMIIVGFATILIMAAYTIVKELAGAG</sequence>
<keyword evidence="1" id="KW-1133">Transmembrane helix</keyword>
<accession>A0ABV5Y735</accession>
<evidence type="ECO:0000256" key="1">
    <source>
        <dbReference type="SAM" id="Phobius"/>
    </source>
</evidence>
<gene>
    <name evidence="2" type="ORF">ACFFNX_01325</name>
</gene>
<feature type="transmembrane region" description="Helical" evidence="1">
    <location>
        <begin position="80"/>
        <end position="99"/>
    </location>
</feature>
<dbReference type="Proteomes" id="UP001589627">
    <property type="component" value="Unassembled WGS sequence"/>
</dbReference>
<evidence type="ECO:0000313" key="3">
    <source>
        <dbReference type="Proteomes" id="UP001589627"/>
    </source>
</evidence>
<dbReference type="EMBL" id="JBHLZP010000003">
    <property type="protein sequence ID" value="MFB9830831.1"/>
    <property type="molecule type" value="Genomic_DNA"/>
</dbReference>
<keyword evidence="1" id="KW-0812">Transmembrane</keyword>
<evidence type="ECO:0008006" key="4">
    <source>
        <dbReference type="Google" id="ProtNLM"/>
    </source>
</evidence>
<dbReference type="RefSeq" id="WP_378193701.1">
    <property type="nucleotide sequence ID" value="NZ_JBHLZP010000003.1"/>
</dbReference>
<keyword evidence="1" id="KW-0472">Membrane</keyword>
<proteinExistence type="predicted"/>
<name>A0ABV5Y735_9ACTN</name>
<protein>
    <recommendedName>
        <fullName evidence="4">DUF4134 domain-containing protein</fullName>
    </recommendedName>
</protein>
<evidence type="ECO:0000313" key="2">
    <source>
        <dbReference type="EMBL" id="MFB9830831.1"/>
    </source>
</evidence>
<organism evidence="2 3">
    <name type="scientific">Actinoallomurus acaciae</name>
    <dbReference type="NCBI Taxonomy" id="502577"/>
    <lineage>
        <taxon>Bacteria</taxon>
        <taxon>Bacillati</taxon>
        <taxon>Actinomycetota</taxon>
        <taxon>Actinomycetes</taxon>
        <taxon>Streptosporangiales</taxon>
        <taxon>Thermomonosporaceae</taxon>
        <taxon>Actinoallomurus</taxon>
    </lineage>
</organism>